<dbReference type="GO" id="GO:0019894">
    <property type="term" value="F:kinesin binding"/>
    <property type="evidence" value="ECO:0007669"/>
    <property type="project" value="TreeGrafter"/>
</dbReference>
<comment type="similarity">
    <text evidence="2">Belongs to the kinesin light chain family.</text>
</comment>
<evidence type="ECO:0000256" key="5">
    <source>
        <dbReference type="ARBA" id="ARBA00022737"/>
    </source>
</evidence>
<keyword evidence="6 10" id="KW-0802">TPR repeat</keyword>
<dbReference type="Pfam" id="PF13424">
    <property type="entry name" value="TPR_12"/>
    <property type="match status" value="1"/>
</dbReference>
<dbReference type="AlphaFoldDB" id="A0A066XNC8"/>
<dbReference type="GO" id="GO:0005737">
    <property type="term" value="C:cytoplasm"/>
    <property type="evidence" value="ECO:0007669"/>
    <property type="project" value="TreeGrafter"/>
</dbReference>
<comment type="subcellular location">
    <subcellularLocation>
        <location evidence="1">Cytoplasm</location>
        <location evidence="1">Cytoskeleton</location>
    </subcellularLocation>
</comment>
<dbReference type="SMART" id="SM00028">
    <property type="entry name" value="TPR"/>
    <property type="match status" value="3"/>
</dbReference>
<reference evidence="12" key="1">
    <citation type="journal article" date="2014" name="Genome Announc.">
        <title>Draft genome sequence of Colletotrichum sublineola, a destructive pathogen of cultivated sorghum.</title>
        <authorList>
            <person name="Baroncelli R."/>
            <person name="Sanz-Martin J.M."/>
            <person name="Rech G.E."/>
            <person name="Sukno S.A."/>
            <person name="Thon M.R."/>
        </authorList>
    </citation>
    <scope>NUCLEOTIDE SEQUENCE [LARGE SCALE GENOMIC DNA]</scope>
    <source>
        <strain evidence="12">TX430BB</strain>
    </source>
</reference>
<evidence type="ECO:0000256" key="10">
    <source>
        <dbReference type="PROSITE-ProRule" id="PRU00339"/>
    </source>
</evidence>
<organism evidence="11 12">
    <name type="scientific">Colletotrichum sublineola</name>
    <name type="common">Sorghum anthracnose fungus</name>
    <dbReference type="NCBI Taxonomy" id="1173701"/>
    <lineage>
        <taxon>Eukaryota</taxon>
        <taxon>Fungi</taxon>
        <taxon>Dikarya</taxon>
        <taxon>Ascomycota</taxon>
        <taxon>Pezizomycotina</taxon>
        <taxon>Sordariomycetes</taxon>
        <taxon>Hypocreomycetidae</taxon>
        <taxon>Glomerellales</taxon>
        <taxon>Glomerellaceae</taxon>
        <taxon>Colletotrichum</taxon>
        <taxon>Colletotrichum graminicola species complex</taxon>
    </lineage>
</organism>
<dbReference type="InterPro" id="IPR011990">
    <property type="entry name" value="TPR-like_helical_dom_sf"/>
</dbReference>
<keyword evidence="9" id="KW-0206">Cytoskeleton</keyword>
<feature type="repeat" description="TPR" evidence="10">
    <location>
        <begin position="74"/>
        <end position="107"/>
    </location>
</feature>
<dbReference type="Gene3D" id="1.25.40.10">
    <property type="entry name" value="Tetratricopeptide repeat domain"/>
    <property type="match status" value="1"/>
</dbReference>
<dbReference type="PROSITE" id="PS50005">
    <property type="entry name" value="TPR"/>
    <property type="match status" value="2"/>
</dbReference>
<feature type="repeat" description="TPR" evidence="10">
    <location>
        <begin position="158"/>
        <end position="191"/>
    </location>
</feature>
<evidence type="ECO:0000313" key="12">
    <source>
        <dbReference type="Proteomes" id="UP000027238"/>
    </source>
</evidence>
<dbReference type="Pfam" id="PF13374">
    <property type="entry name" value="TPR_10"/>
    <property type="match status" value="1"/>
</dbReference>
<evidence type="ECO:0000256" key="4">
    <source>
        <dbReference type="ARBA" id="ARBA00022701"/>
    </source>
</evidence>
<dbReference type="InterPro" id="IPR019734">
    <property type="entry name" value="TPR_rpt"/>
</dbReference>
<dbReference type="GO" id="GO:0007018">
    <property type="term" value="P:microtubule-based movement"/>
    <property type="evidence" value="ECO:0007669"/>
    <property type="project" value="TreeGrafter"/>
</dbReference>
<keyword evidence="3" id="KW-0963">Cytoplasm</keyword>
<dbReference type="STRING" id="1173701.A0A066XNC8"/>
<dbReference type="SUPFAM" id="SSF48452">
    <property type="entry name" value="TPR-like"/>
    <property type="match status" value="1"/>
</dbReference>
<evidence type="ECO:0000313" key="11">
    <source>
        <dbReference type="EMBL" id="KDN67535.1"/>
    </source>
</evidence>
<dbReference type="EMBL" id="JMSE01000793">
    <property type="protein sequence ID" value="KDN67535.1"/>
    <property type="molecule type" value="Genomic_DNA"/>
</dbReference>
<comment type="caution">
    <text evidence="11">The sequence shown here is derived from an EMBL/GenBank/DDBJ whole genome shotgun (WGS) entry which is preliminary data.</text>
</comment>
<evidence type="ECO:0000256" key="3">
    <source>
        <dbReference type="ARBA" id="ARBA00022490"/>
    </source>
</evidence>
<keyword evidence="12" id="KW-1185">Reference proteome</keyword>
<protein>
    <submittedName>
        <fullName evidence="11">Uncharacterized protein</fullName>
    </submittedName>
</protein>
<dbReference type="PANTHER" id="PTHR45783">
    <property type="entry name" value="KINESIN LIGHT CHAIN"/>
    <property type="match status" value="1"/>
</dbReference>
<dbReference type="GO" id="GO:0005874">
    <property type="term" value="C:microtubule"/>
    <property type="evidence" value="ECO:0007669"/>
    <property type="project" value="UniProtKB-KW"/>
</dbReference>
<evidence type="ECO:0000256" key="1">
    <source>
        <dbReference type="ARBA" id="ARBA00004245"/>
    </source>
</evidence>
<accession>A0A066XNC8</accession>
<keyword evidence="5" id="KW-0677">Repeat</keyword>
<keyword evidence="7" id="KW-0175">Coiled coil</keyword>
<dbReference type="OrthoDB" id="4851360at2759"/>
<dbReference type="GO" id="GO:0005871">
    <property type="term" value="C:kinesin complex"/>
    <property type="evidence" value="ECO:0007669"/>
    <property type="project" value="InterPro"/>
</dbReference>
<dbReference type="OMA" id="HENGIFH"/>
<evidence type="ECO:0000256" key="8">
    <source>
        <dbReference type="ARBA" id="ARBA00023175"/>
    </source>
</evidence>
<dbReference type="eggNOG" id="KOG1840">
    <property type="taxonomic scope" value="Eukaryota"/>
</dbReference>
<dbReference type="PANTHER" id="PTHR45783:SF3">
    <property type="entry name" value="KINESIN LIGHT CHAIN"/>
    <property type="match status" value="1"/>
</dbReference>
<keyword evidence="4" id="KW-0493">Microtubule</keyword>
<evidence type="ECO:0000256" key="6">
    <source>
        <dbReference type="ARBA" id="ARBA00022803"/>
    </source>
</evidence>
<dbReference type="HOGENOM" id="CLU_1272213_0_0_1"/>
<evidence type="ECO:0000256" key="9">
    <source>
        <dbReference type="ARBA" id="ARBA00023212"/>
    </source>
</evidence>
<name>A0A066XNC8_COLSU</name>
<evidence type="ECO:0000256" key="2">
    <source>
        <dbReference type="ARBA" id="ARBA00009622"/>
    </source>
</evidence>
<dbReference type="InterPro" id="IPR002151">
    <property type="entry name" value="Kinesin_light"/>
</dbReference>
<sequence length="217" mass="25569">MQSLIEEVTEEYLKGQAQKFRVRNCVANVREKQKPADIMLEGEYKSWLESTEKGKPDFIGPFGQNERFLSKRDPQELFHLATIYYGWGKYDKAEELYREVLELSKAVLTVKHPDTIKSMIELARTYDAQGRYGEAEKKKIEALKLRQEVFGERDPQTIWAMFHLGTTYYSWRRYDKAEELYREVLQLREAVLTVKHPDTIKSMIELARTYDAQGKAR</sequence>
<keyword evidence="8" id="KW-0505">Motor protein</keyword>
<gene>
    <name evidence="11" type="ORF">CSUB01_12658</name>
</gene>
<evidence type="ECO:0000256" key="7">
    <source>
        <dbReference type="ARBA" id="ARBA00023054"/>
    </source>
</evidence>
<dbReference type="Proteomes" id="UP000027238">
    <property type="component" value="Unassembled WGS sequence"/>
</dbReference>
<proteinExistence type="inferred from homology"/>